<dbReference type="RefSeq" id="WP_076783945.1">
    <property type="nucleotide sequence ID" value="NZ_FTPU01000032.1"/>
</dbReference>
<dbReference type="STRING" id="1121284.SAMN05660493_02544"/>
<reference evidence="3" key="1">
    <citation type="submission" date="2016-10" db="EMBL/GenBank/DDBJ databases">
        <authorList>
            <person name="Varghese N."/>
            <person name="Submissions S."/>
        </authorList>
    </citation>
    <scope>NUCLEOTIDE SEQUENCE [LARGE SCALE GENOMIC DNA]</scope>
    <source>
        <strain evidence="3">DSM 19482</strain>
    </source>
</reference>
<dbReference type="AlphaFoldDB" id="A0A1U7PW82"/>
<organism evidence="2 3">
    <name type="scientific">Epilithonimonas bovis DSM 19482</name>
    <dbReference type="NCBI Taxonomy" id="1121284"/>
    <lineage>
        <taxon>Bacteria</taxon>
        <taxon>Pseudomonadati</taxon>
        <taxon>Bacteroidota</taxon>
        <taxon>Flavobacteriia</taxon>
        <taxon>Flavobacteriales</taxon>
        <taxon>Weeksellaceae</taxon>
        <taxon>Chryseobacterium group</taxon>
        <taxon>Epilithonimonas</taxon>
    </lineage>
</organism>
<gene>
    <name evidence="2" type="ORF">SAMN05660493_02544</name>
</gene>
<evidence type="ECO:0000313" key="3">
    <source>
        <dbReference type="Proteomes" id="UP000187261"/>
    </source>
</evidence>
<protein>
    <recommendedName>
        <fullName evidence="4">DUF4142 domain-containing protein</fullName>
    </recommendedName>
</protein>
<evidence type="ECO:0000256" key="1">
    <source>
        <dbReference type="SAM" id="SignalP"/>
    </source>
</evidence>
<keyword evidence="1" id="KW-0732">Signal</keyword>
<name>A0A1U7PW82_9FLAO</name>
<evidence type="ECO:0000313" key="2">
    <source>
        <dbReference type="EMBL" id="SIT97816.1"/>
    </source>
</evidence>
<dbReference type="Proteomes" id="UP000187261">
    <property type="component" value="Unassembled WGS sequence"/>
</dbReference>
<sequence length="151" mass="17334">MRLAALALFFSSLIAAQHMDLNYVRQNYKLATQNKKTCKNILQKLENQSNTGTALAYYGALQSVWAKHATNPIEKLSTFRKGKKNIDAAVQQKPDNIEIRFLRYSVQKESPGFLGYKSNMDDDRRFLQRNLQNADNLPLKHMIQQVLNSKS</sequence>
<dbReference type="EMBL" id="FTPU01000032">
    <property type="protein sequence ID" value="SIT97816.1"/>
    <property type="molecule type" value="Genomic_DNA"/>
</dbReference>
<accession>A0A1U7PW82</accession>
<proteinExistence type="predicted"/>
<feature type="chain" id="PRO_5012775625" description="DUF4142 domain-containing protein" evidence="1">
    <location>
        <begin position="16"/>
        <end position="151"/>
    </location>
</feature>
<keyword evidence="3" id="KW-1185">Reference proteome</keyword>
<dbReference type="OrthoDB" id="663842at2"/>
<evidence type="ECO:0008006" key="4">
    <source>
        <dbReference type="Google" id="ProtNLM"/>
    </source>
</evidence>
<feature type="signal peptide" evidence="1">
    <location>
        <begin position="1"/>
        <end position="15"/>
    </location>
</feature>